<name>A0A8H5KTF4_GIBSU</name>
<feature type="compositionally biased region" description="Basic and acidic residues" evidence="1">
    <location>
        <begin position="174"/>
        <end position="183"/>
    </location>
</feature>
<gene>
    <name evidence="2" type="ORF">FSUBG_13667</name>
</gene>
<comment type="caution">
    <text evidence="2">The sequence shown here is derived from an EMBL/GenBank/DDBJ whole genome shotgun (WGS) entry which is preliminary data.</text>
</comment>
<evidence type="ECO:0000313" key="3">
    <source>
        <dbReference type="Proteomes" id="UP000547976"/>
    </source>
</evidence>
<dbReference type="RefSeq" id="XP_036530861.1">
    <property type="nucleotide sequence ID" value="XM_036678582.1"/>
</dbReference>
<dbReference type="GeneID" id="59313300"/>
<organism evidence="2 3">
    <name type="scientific">Gibberella subglutinans</name>
    <name type="common">Fusarium subglutinans</name>
    <dbReference type="NCBI Taxonomy" id="42677"/>
    <lineage>
        <taxon>Eukaryota</taxon>
        <taxon>Fungi</taxon>
        <taxon>Dikarya</taxon>
        <taxon>Ascomycota</taxon>
        <taxon>Pezizomycotina</taxon>
        <taxon>Sordariomycetes</taxon>
        <taxon>Hypocreomycetidae</taxon>
        <taxon>Hypocreales</taxon>
        <taxon>Nectriaceae</taxon>
        <taxon>Fusarium</taxon>
        <taxon>Fusarium fujikuroi species complex</taxon>
    </lineage>
</organism>
<reference evidence="2 3" key="1">
    <citation type="submission" date="2020-05" db="EMBL/GenBank/DDBJ databases">
        <title>Identification and distribution of gene clusters putatively required for synthesis of sphingolipid metabolism inhibitors in phylogenetically diverse species of the filamentous fungus Fusarium.</title>
        <authorList>
            <person name="Kim H.-S."/>
            <person name="Busman M."/>
            <person name="Brown D.W."/>
            <person name="Divon H."/>
            <person name="Uhlig S."/>
            <person name="Proctor R.H."/>
        </authorList>
    </citation>
    <scope>NUCLEOTIDE SEQUENCE [LARGE SCALE GENOMIC DNA]</scope>
    <source>
        <strain evidence="2 3">NRRL 66333</strain>
    </source>
</reference>
<sequence>MNFSTTANSPAGGPSTGETAITPEFLDEAKRKVLQMLDEHTRRPNPERDALVLKGQVMTSWGLRHDLEMSLKEKPMLDLIFAKARKLCTKTSEKLSHLARGSKLPEITEEQETGEITAENFEKKCNEAAKIFERLLKEEQEFRAGLREVSPSCVVDEDKRAVRGMGSSCDGEVTDCHEQGRGDLEEDVEMTAASLGK</sequence>
<feature type="region of interest" description="Disordered" evidence="1">
    <location>
        <begin position="1"/>
        <end position="23"/>
    </location>
</feature>
<protein>
    <submittedName>
        <fullName evidence="2">Uncharacterized protein</fullName>
    </submittedName>
</protein>
<keyword evidence="3" id="KW-1185">Reference proteome</keyword>
<dbReference type="Proteomes" id="UP000547976">
    <property type="component" value="Unassembled WGS sequence"/>
</dbReference>
<evidence type="ECO:0000313" key="2">
    <source>
        <dbReference type="EMBL" id="KAF5579017.1"/>
    </source>
</evidence>
<dbReference type="EMBL" id="JAAOAV010000376">
    <property type="protein sequence ID" value="KAF5579017.1"/>
    <property type="molecule type" value="Genomic_DNA"/>
</dbReference>
<feature type="region of interest" description="Disordered" evidence="1">
    <location>
        <begin position="174"/>
        <end position="197"/>
    </location>
</feature>
<proteinExistence type="predicted"/>
<evidence type="ECO:0000256" key="1">
    <source>
        <dbReference type="SAM" id="MobiDB-lite"/>
    </source>
</evidence>
<dbReference type="OrthoDB" id="10378980at2759"/>
<dbReference type="AlphaFoldDB" id="A0A8H5KTF4"/>
<accession>A0A8H5KTF4</accession>